<dbReference type="PANTHER" id="PTHR36456:SF1">
    <property type="entry name" value="UPF0232 PROTEIN SCO3875"/>
    <property type="match status" value="1"/>
</dbReference>
<dbReference type="InterPro" id="IPR007922">
    <property type="entry name" value="DciA-like"/>
</dbReference>
<evidence type="ECO:0000313" key="4">
    <source>
        <dbReference type="Proteomes" id="UP000199662"/>
    </source>
</evidence>
<dbReference type="Proteomes" id="UP000199662">
    <property type="component" value="Unassembled WGS sequence"/>
</dbReference>
<dbReference type="STRING" id="84035.SAMN05660742_11537"/>
<dbReference type="Pfam" id="PF05258">
    <property type="entry name" value="DciA"/>
    <property type="match status" value="1"/>
</dbReference>
<organism evidence="3 4">
    <name type="scientific">Propionispira arboris</name>
    <dbReference type="NCBI Taxonomy" id="84035"/>
    <lineage>
        <taxon>Bacteria</taxon>
        <taxon>Bacillati</taxon>
        <taxon>Bacillota</taxon>
        <taxon>Negativicutes</taxon>
        <taxon>Selenomonadales</taxon>
        <taxon>Selenomonadaceae</taxon>
        <taxon>Propionispira</taxon>
    </lineage>
</organism>
<dbReference type="EMBL" id="FNZK01000015">
    <property type="protein sequence ID" value="SEJ73074.1"/>
    <property type="molecule type" value="Genomic_DNA"/>
</dbReference>
<feature type="coiled-coil region" evidence="1">
    <location>
        <begin position="113"/>
        <end position="140"/>
    </location>
</feature>
<dbReference type="AlphaFoldDB" id="A0A1H7B869"/>
<reference evidence="3 4" key="1">
    <citation type="submission" date="2016-10" db="EMBL/GenBank/DDBJ databases">
        <authorList>
            <person name="de Groot N.N."/>
        </authorList>
    </citation>
    <scope>NUCLEOTIDE SEQUENCE [LARGE SCALE GENOMIC DNA]</scope>
    <source>
        <strain evidence="3 4">DSM 2179</strain>
    </source>
</reference>
<accession>A0A1H7B869</accession>
<name>A0A1H7B869_9FIRM</name>
<sequence>MIIPKMIHSIGVNKQYKSQLIFFYWSKIVGHDIAMQSKPAELEYGILFLTVKNSVWSHHLSMMKIDIIAKINHFIGEALVKDLRFRNYEFDSTAKTIEKNNEGPNLGKFLRHVTLEKQEIEQVNRQCESIQDENLRAQLVRLYQKNLKLHKLEKQYEWHPCAKCQVLCPKEQLYCNICERESRHEVEAKIRKILSDVPWARYADIYKYISCSQDMVNKERIKMMQKLVTQVDPEDTASMDAKTLTMLYRCIPPDQLNEDLIKKTLYKFRHDLPFRKTLKKINKNSPKQTKAKEFRRTNHVSASRK</sequence>
<protein>
    <recommendedName>
        <fullName evidence="5">DUF721 domain-containing protein</fullName>
    </recommendedName>
</protein>
<evidence type="ECO:0000256" key="2">
    <source>
        <dbReference type="SAM" id="MobiDB-lite"/>
    </source>
</evidence>
<dbReference type="PANTHER" id="PTHR36456">
    <property type="entry name" value="UPF0232 PROTEIN SCO3875"/>
    <property type="match status" value="1"/>
</dbReference>
<evidence type="ECO:0008006" key="5">
    <source>
        <dbReference type="Google" id="ProtNLM"/>
    </source>
</evidence>
<keyword evidence="4" id="KW-1185">Reference proteome</keyword>
<evidence type="ECO:0000313" key="3">
    <source>
        <dbReference type="EMBL" id="SEJ73074.1"/>
    </source>
</evidence>
<proteinExistence type="predicted"/>
<evidence type="ECO:0000256" key="1">
    <source>
        <dbReference type="SAM" id="Coils"/>
    </source>
</evidence>
<keyword evidence="1" id="KW-0175">Coiled coil</keyword>
<gene>
    <name evidence="3" type="ORF">SAMN05660742_11537</name>
</gene>
<feature type="region of interest" description="Disordered" evidence="2">
    <location>
        <begin position="283"/>
        <end position="305"/>
    </location>
</feature>